<sequence>MANVTTAEYVESLQTIVESVLLKLDFDYYAVCSINANDFGLCNSLPIAHTTNYPNEWLKHYISNQLHNFDPVMYFGRMVSYPVSWEKLELASGFSKDHRSVLNCARDFGLRSGICMSIHNLDGSLMIVSLASSGERTLNNMVIKEAANSVQALSTIGPSPAAIESGCFDLTQREVECLSWCALGKTSNDISAILEISSNTVDFHLKSAMRKLSASSRTFAIVKAMRNGIIPL</sequence>
<keyword evidence="1" id="KW-0805">Transcription regulation</keyword>
<gene>
    <name evidence="5" type="ORF">D8780_15245</name>
</gene>
<evidence type="ECO:0000256" key="1">
    <source>
        <dbReference type="ARBA" id="ARBA00023015"/>
    </source>
</evidence>
<protein>
    <submittedName>
        <fullName evidence="5">LuxR family transcriptional regulator</fullName>
    </submittedName>
</protein>
<evidence type="ECO:0000259" key="4">
    <source>
        <dbReference type="PROSITE" id="PS50043"/>
    </source>
</evidence>
<dbReference type="PROSITE" id="PS50043">
    <property type="entry name" value="HTH_LUXR_2"/>
    <property type="match status" value="1"/>
</dbReference>
<dbReference type="Proteomes" id="UP000281094">
    <property type="component" value="Unassembled WGS sequence"/>
</dbReference>
<reference evidence="5 6" key="1">
    <citation type="submission" date="2018-10" db="EMBL/GenBank/DDBJ databases">
        <title>Notoacmeibacter sp. M2BS9Y-3-1, whole genome shotgun sequence.</title>
        <authorList>
            <person name="Tuo L."/>
        </authorList>
    </citation>
    <scope>NUCLEOTIDE SEQUENCE [LARGE SCALE GENOMIC DNA]</scope>
    <source>
        <strain evidence="5 6">M2BS9Y-3-1</strain>
    </source>
</reference>
<evidence type="ECO:0000313" key="6">
    <source>
        <dbReference type="Proteomes" id="UP000281094"/>
    </source>
</evidence>
<dbReference type="InterPro" id="IPR000792">
    <property type="entry name" value="Tscrpt_reg_LuxR_C"/>
</dbReference>
<dbReference type="GO" id="GO:0003677">
    <property type="term" value="F:DNA binding"/>
    <property type="evidence" value="ECO:0007669"/>
    <property type="project" value="UniProtKB-KW"/>
</dbReference>
<dbReference type="InterPro" id="IPR036388">
    <property type="entry name" value="WH-like_DNA-bd_sf"/>
</dbReference>
<dbReference type="CDD" id="cd06170">
    <property type="entry name" value="LuxR_C_like"/>
    <property type="match status" value="1"/>
</dbReference>
<keyword evidence="2" id="KW-0238">DNA-binding</keyword>
<keyword evidence="3" id="KW-0804">Transcription</keyword>
<dbReference type="InterPro" id="IPR036693">
    <property type="entry name" value="TF_LuxR_autoind-bd_dom_sf"/>
</dbReference>
<feature type="domain" description="HTH luxR-type" evidence="4">
    <location>
        <begin position="163"/>
        <end position="228"/>
    </location>
</feature>
<dbReference type="InterPro" id="IPR005143">
    <property type="entry name" value="TF_LuxR_autoind-bd_dom"/>
</dbReference>
<dbReference type="EMBL" id="RCWN01000002">
    <property type="protein sequence ID" value="RLQ85308.1"/>
    <property type="molecule type" value="Genomic_DNA"/>
</dbReference>
<keyword evidence="6" id="KW-1185">Reference proteome</keyword>
<dbReference type="Pfam" id="PF00196">
    <property type="entry name" value="GerE"/>
    <property type="match status" value="1"/>
</dbReference>
<organism evidence="5 6">
    <name type="scientific">Notoacmeibacter ruber</name>
    <dbReference type="NCBI Taxonomy" id="2670375"/>
    <lineage>
        <taxon>Bacteria</taxon>
        <taxon>Pseudomonadati</taxon>
        <taxon>Pseudomonadota</taxon>
        <taxon>Alphaproteobacteria</taxon>
        <taxon>Hyphomicrobiales</taxon>
        <taxon>Notoacmeibacteraceae</taxon>
        <taxon>Notoacmeibacter</taxon>
    </lineage>
</organism>
<dbReference type="SUPFAM" id="SSF46894">
    <property type="entry name" value="C-terminal effector domain of the bipartite response regulators"/>
    <property type="match status" value="1"/>
</dbReference>
<dbReference type="PANTHER" id="PTHR44688">
    <property type="entry name" value="DNA-BINDING TRANSCRIPTIONAL ACTIVATOR DEVR_DOSR"/>
    <property type="match status" value="1"/>
</dbReference>
<dbReference type="PRINTS" id="PR00038">
    <property type="entry name" value="HTHLUXR"/>
</dbReference>
<dbReference type="Gene3D" id="1.10.10.10">
    <property type="entry name" value="Winged helix-like DNA-binding domain superfamily/Winged helix DNA-binding domain"/>
    <property type="match status" value="1"/>
</dbReference>
<evidence type="ECO:0000256" key="2">
    <source>
        <dbReference type="ARBA" id="ARBA00023125"/>
    </source>
</evidence>
<dbReference type="PANTHER" id="PTHR44688:SF16">
    <property type="entry name" value="DNA-BINDING TRANSCRIPTIONAL ACTIVATOR DEVR_DOSR"/>
    <property type="match status" value="1"/>
</dbReference>
<evidence type="ECO:0000256" key="3">
    <source>
        <dbReference type="ARBA" id="ARBA00023163"/>
    </source>
</evidence>
<proteinExistence type="predicted"/>
<dbReference type="GO" id="GO:0006355">
    <property type="term" value="P:regulation of DNA-templated transcription"/>
    <property type="evidence" value="ECO:0007669"/>
    <property type="project" value="InterPro"/>
</dbReference>
<dbReference type="SUPFAM" id="SSF75516">
    <property type="entry name" value="Pheromone-binding domain of LuxR-like quorum-sensing transcription factors"/>
    <property type="match status" value="1"/>
</dbReference>
<accession>A0A3L7J3S5</accession>
<comment type="caution">
    <text evidence="5">The sequence shown here is derived from an EMBL/GenBank/DDBJ whole genome shotgun (WGS) entry which is preliminary data.</text>
</comment>
<dbReference type="Pfam" id="PF03472">
    <property type="entry name" value="Autoind_bind"/>
    <property type="match status" value="1"/>
</dbReference>
<dbReference type="SMART" id="SM00421">
    <property type="entry name" value="HTH_LUXR"/>
    <property type="match status" value="1"/>
</dbReference>
<dbReference type="AlphaFoldDB" id="A0A3L7J3S5"/>
<dbReference type="PROSITE" id="PS00622">
    <property type="entry name" value="HTH_LUXR_1"/>
    <property type="match status" value="1"/>
</dbReference>
<dbReference type="InterPro" id="IPR016032">
    <property type="entry name" value="Sig_transdc_resp-reg_C-effctor"/>
</dbReference>
<dbReference type="RefSeq" id="WP_121646725.1">
    <property type="nucleotide sequence ID" value="NZ_RCWN01000002.1"/>
</dbReference>
<dbReference type="Gene3D" id="3.30.450.80">
    <property type="entry name" value="Transcription factor LuxR-like, autoinducer-binding domain"/>
    <property type="match status" value="1"/>
</dbReference>
<evidence type="ECO:0000313" key="5">
    <source>
        <dbReference type="EMBL" id="RLQ85308.1"/>
    </source>
</evidence>
<name>A0A3L7J3S5_9HYPH</name>